<evidence type="ECO:0008006" key="3">
    <source>
        <dbReference type="Google" id="ProtNLM"/>
    </source>
</evidence>
<protein>
    <recommendedName>
        <fullName evidence="3">Class I lanthipeptide</fullName>
    </recommendedName>
</protein>
<sequence length="61" mass="6478">MTTKKKLVLDRETLKVLTPKDASRVQGGAARPISEMADCTAGKPCTSGCTTNSKNCYPCPC</sequence>
<name>A0ABV8SP28_9GAMM</name>
<proteinExistence type="predicted"/>
<reference evidence="2" key="1">
    <citation type="journal article" date="2019" name="Int. J. Syst. Evol. Microbiol.">
        <title>The Global Catalogue of Microorganisms (GCM) 10K type strain sequencing project: providing services to taxonomists for standard genome sequencing and annotation.</title>
        <authorList>
            <consortium name="The Broad Institute Genomics Platform"/>
            <consortium name="The Broad Institute Genome Sequencing Center for Infectious Disease"/>
            <person name="Wu L."/>
            <person name="Ma J."/>
        </authorList>
    </citation>
    <scope>NUCLEOTIDE SEQUENCE [LARGE SCALE GENOMIC DNA]</scope>
    <source>
        <strain evidence="2">CGMCC 1.10759</strain>
    </source>
</reference>
<dbReference type="Proteomes" id="UP001595904">
    <property type="component" value="Unassembled WGS sequence"/>
</dbReference>
<dbReference type="RefSeq" id="WP_380596178.1">
    <property type="nucleotide sequence ID" value="NZ_JBHSDU010000003.1"/>
</dbReference>
<evidence type="ECO:0000313" key="1">
    <source>
        <dbReference type="EMBL" id="MFC4309115.1"/>
    </source>
</evidence>
<accession>A0ABV8SP28</accession>
<dbReference type="EMBL" id="JBHSDU010000003">
    <property type="protein sequence ID" value="MFC4309115.1"/>
    <property type="molecule type" value="Genomic_DNA"/>
</dbReference>
<evidence type="ECO:0000313" key="2">
    <source>
        <dbReference type="Proteomes" id="UP001595904"/>
    </source>
</evidence>
<comment type="caution">
    <text evidence="1">The sequence shown here is derived from an EMBL/GenBank/DDBJ whole genome shotgun (WGS) entry which is preliminary data.</text>
</comment>
<gene>
    <name evidence="1" type="ORF">ACFPN2_08495</name>
</gene>
<keyword evidence="2" id="KW-1185">Reference proteome</keyword>
<organism evidence="1 2">
    <name type="scientific">Steroidobacter flavus</name>
    <dbReference type="NCBI Taxonomy" id="1842136"/>
    <lineage>
        <taxon>Bacteria</taxon>
        <taxon>Pseudomonadati</taxon>
        <taxon>Pseudomonadota</taxon>
        <taxon>Gammaproteobacteria</taxon>
        <taxon>Steroidobacterales</taxon>
        <taxon>Steroidobacteraceae</taxon>
        <taxon>Steroidobacter</taxon>
    </lineage>
</organism>